<dbReference type="AlphaFoldDB" id="A0A3N0E0E6"/>
<sequence>MSRREDGAAVVMALGLAALIVFVAVIGGGVVAVIATHRQVQGAADLAALAGASAAQEGGSPCLAAERIGRRNGVSVRLCEASDGDVTVVVERRLPGAFGSKALRARARAGPTS</sequence>
<keyword evidence="1" id="KW-0812">Transmembrane</keyword>
<evidence type="ECO:0000256" key="1">
    <source>
        <dbReference type="SAM" id="Phobius"/>
    </source>
</evidence>
<reference evidence="3 4" key="1">
    <citation type="submission" date="2018-11" db="EMBL/GenBank/DDBJ databases">
        <authorList>
            <person name="Li F."/>
        </authorList>
    </citation>
    <scope>NUCLEOTIDE SEQUENCE [LARGE SCALE GENOMIC DNA]</scope>
    <source>
        <strain evidence="3 4">KIS18-7</strain>
    </source>
</reference>
<proteinExistence type="predicted"/>
<keyword evidence="1" id="KW-0472">Membrane</keyword>
<feature type="transmembrane region" description="Helical" evidence="1">
    <location>
        <begin position="7"/>
        <end position="35"/>
    </location>
</feature>
<keyword evidence="4" id="KW-1185">Reference proteome</keyword>
<organism evidence="3 4">
    <name type="scientific">Nocardioides marmorisolisilvae</name>
    <dbReference type="NCBI Taxonomy" id="1542737"/>
    <lineage>
        <taxon>Bacteria</taxon>
        <taxon>Bacillati</taxon>
        <taxon>Actinomycetota</taxon>
        <taxon>Actinomycetes</taxon>
        <taxon>Propionibacteriales</taxon>
        <taxon>Nocardioidaceae</taxon>
        <taxon>Nocardioides</taxon>
    </lineage>
</organism>
<feature type="domain" description="Putative Flp pilus-assembly TadG-like N-terminal" evidence="2">
    <location>
        <begin position="7"/>
        <end position="54"/>
    </location>
</feature>
<protein>
    <recommendedName>
        <fullName evidence="2">Putative Flp pilus-assembly TadG-like N-terminal domain-containing protein</fullName>
    </recommendedName>
</protein>
<dbReference type="InterPro" id="IPR021202">
    <property type="entry name" value="Rv3654c-like"/>
</dbReference>
<dbReference type="OrthoDB" id="3638756at2"/>
<keyword evidence="1" id="KW-1133">Transmembrane helix</keyword>
<accession>A0A3N0E0E6</accession>
<dbReference type="RefSeq" id="WP_123232473.1">
    <property type="nucleotide sequence ID" value="NZ_RJSG01000001.1"/>
</dbReference>
<dbReference type="EMBL" id="RJSG01000001">
    <property type="protein sequence ID" value="RNL81270.1"/>
    <property type="molecule type" value="Genomic_DNA"/>
</dbReference>
<evidence type="ECO:0000313" key="4">
    <source>
        <dbReference type="Proteomes" id="UP000277094"/>
    </source>
</evidence>
<comment type="caution">
    <text evidence="3">The sequence shown here is derived from an EMBL/GenBank/DDBJ whole genome shotgun (WGS) entry which is preliminary data.</text>
</comment>
<gene>
    <name evidence="3" type="ORF">EFL95_02595</name>
</gene>
<name>A0A3N0E0E6_9ACTN</name>
<dbReference type="Proteomes" id="UP000277094">
    <property type="component" value="Unassembled WGS sequence"/>
</dbReference>
<evidence type="ECO:0000313" key="3">
    <source>
        <dbReference type="EMBL" id="RNL81270.1"/>
    </source>
</evidence>
<dbReference type="Pfam" id="PF13400">
    <property type="entry name" value="Tad"/>
    <property type="match status" value="1"/>
</dbReference>
<dbReference type="InterPro" id="IPR028087">
    <property type="entry name" value="Tad_N"/>
</dbReference>
<evidence type="ECO:0000259" key="2">
    <source>
        <dbReference type="Pfam" id="PF13400"/>
    </source>
</evidence>
<dbReference type="NCBIfam" id="TIGR03816">
    <property type="entry name" value="tadE_like_DECH"/>
    <property type="match status" value="1"/>
</dbReference>